<evidence type="ECO:0000259" key="2">
    <source>
        <dbReference type="SMART" id="SM00849"/>
    </source>
</evidence>
<feature type="compositionally biased region" description="Basic and acidic residues" evidence="1">
    <location>
        <begin position="1"/>
        <end position="10"/>
    </location>
</feature>
<dbReference type="EMBL" id="BAABQU010000049">
    <property type="protein sequence ID" value="GAA5441410.1"/>
    <property type="molecule type" value="Genomic_DNA"/>
</dbReference>
<dbReference type="SUPFAM" id="SSF56281">
    <property type="entry name" value="Metallo-hydrolase/oxidoreductase"/>
    <property type="match status" value="1"/>
</dbReference>
<feature type="compositionally biased region" description="Low complexity" evidence="1">
    <location>
        <begin position="12"/>
        <end position="27"/>
    </location>
</feature>
<organism evidence="3 4">
    <name type="scientific">Deinococcus caeni</name>
    <dbReference type="NCBI Taxonomy" id="569127"/>
    <lineage>
        <taxon>Bacteria</taxon>
        <taxon>Thermotogati</taxon>
        <taxon>Deinococcota</taxon>
        <taxon>Deinococci</taxon>
        <taxon>Deinococcales</taxon>
        <taxon>Deinococcaceae</taxon>
        <taxon>Deinococcus</taxon>
    </lineage>
</organism>
<evidence type="ECO:0000256" key="1">
    <source>
        <dbReference type="SAM" id="MobiDB-lite"/>
    </source>
</evidence>
<feature type="domain" description="Metallo-beta-lactamase" evidence="2">
    <location>
        <begin position="144"/>
        <end position="311"/>
    </location>
</feature>
<reference evidence="3 4" key="1">
    <citation type="submission" date="2024-02" db="EMBL/GenBank/DDBJ databases">
        <title>Deinococcus caeni NBRC 101312.</title>
        <authorList>
            <person name="Ichikawa N."/>
            <person name="Katano-Makiyama Y."/>
            <person name="Hidaka K."/>
        </authorList>
    </citation>
    <scope>NUCLEOTIDE SEQUENCE [LARGE SCALE GENOMIC DNA]</scope>
    <source>
        <strain evidence="3 4">NBRC 101312</strain>
    </source>
</reference>
<accession>A0ABP9UIA0</accession>
<dbReference type="Pfam" id="PF00753">
    <property type="entry name" value="Lactamase_B"/>
    <property type="match status" value="1"/>
</dbReference>
<dbReference type="CDD" id="cd07731">
    <property type="entry name" value="ComA-like_MBL-fold"/>
    <property type="match status" value="1"/>
</dbReference>
<dbReference type="InterPro" id="IPR036866">
    <property type="entry name" value="RibonucZ/Hydroxyglut_hydro"/>
</dbReference>
<keyword evidence="4" id="KW-1185">Reference proteome</keyword>
<gene>
    <name evidence="3" type="ORF">Dcae01_02946</name>
</gene>
<dbReference type="Proteomes" id="UP001423409">
    <property type="component" value="Unassembled WGS sequence"/>
</dbReference>
<dbReference type="RefSeq" id="WP_345446726.1">
    <property type="nucleotide sequence ID" value="NZ_BAABQU010000049.1"/>
</dbReference>
<feature type="compositionally biased region" description="Polar residues" evidence="1">
    <location>
        <begin position="31"/>
        <end position="44"/>
    </location>
</feature>
<dbReference type="InterPro" id="IPR001279">
    <property type="entry name" value="Metallo-B-lactamas"/>
</dbReference>
<dbReference type="InterPro" id="IPR035681">
    <property type="entry name" value="ComA-like_MBL"/>
</dbReference>
<feature type="region of interest" description="Disordered" evidence="1">
    <location>
        <begin position="1"/>
        <end position="87"/>
    </location>
</feature>
<feature type="compositionally biased region" description="Low complexity" evidence="1">
    <location>
        <begin position="45"/>
        <end position="74"/>
    </location>
</feature>
<protein>
    <recommendedName>
        <fullName evidence="2">Metallo-beta-lactamase domain-containing protein</fullName>
    </recommendedName>
</protein>
<name>A0ABP9UIA0_9DEIO</name>
<evidence type="ECO:0000313" key="4">
    <source>
        <dbReference type="Proteomes" id="UP001423409"/>
    </source>
</evidence>
<evidence type="ECO:0000313" key="3">
    <source>
        <dbReference type="EMBL" id="GAA5441410.1"/>
    </source>
</evidence>
<comment type="caution">
    <text evidence="3">The sequence shown here is derived from an EMBL/GenBank/DDBJ whole genome shotgun (WGS) entry which is preliminary data.</text>
</comment>
<dbReference type="Gene3D" id="3.60.15.10">
    <property type="entry name" value="Ribonuclease Z/Hydroxyacylglutathione hydrolase-like"/>
    <property type="match status" value="1"/>
</dbReference>
<dbReference type="PANTHER" id="PTHR30619">
    <property type="entry name" value="DNA INTERNALIZATION/COMPETENCE PROTEIN COMEC/REC2"/>
    <property type="match status" value="1"/>
</dbReference>
<dbReference type="PANTHER" id="PTHR30619:SF1">
    <property type="entry name" value="RECOMBINATION PROTEIN 2"/>
    <property type="match status" value="1"/>
</dbReference>
<dbReference type="InterPro" id="IPR052159">
    <property type="entry name" value="Competence_DNA_uptake"/>
</dbReference>
<proteinExistence type="predicted"/>
<sequence>MSPKKPDPAPRKPAATGKAATGKASPARKTPTASRSAATGQATPGSAKAAAESGASRTGASRTATGRTTTGRATSGRRGRAKARSGPGASDLLGLLILVVTGSLAACGWIRQQDAAPGGDTPGTGAAPVPAGGTVTIRFLDVGQGDAILIRSPEGKTALVDGGRSAERLSAQLEKHGVTRLDLMIASHADADHIAGLVPAAALKPRVFINNGLGGTTQTWERLVRALQAADATFTKASNQTVNLGSVKLRVIAPPPGMPDDQNLNSVGLAVQFGEFRALLTGDSETEETEGWLAQERADLRGPFQLYKSIHHGASNGDSAAWLANVRPENVVISVGENSYGHPTSQALRLYRQTGARVYRTDRHGTVTFEGRADGTYTADTER</sequence>
<dbReference type="SMART" id="SM00849">
    <property type="entry name" value="Lactamase_B"/>
    <property type="match status" value="1"/>
</dbReference>